<comment type="caution">
    <text evidence="13">The sequence shown here is derived from an EMBL/GenBank/DDBJ whole genome shotgun (WGS) entry which is preliminary data.</text>
</comment>
<dbReference type="Pfam" id="PF00622">
    <property type="entry name" value="SPRY"/>
    <property type="match status" value="1"/>
</dbReference>
<organism evidence="13 14">
    <name type="scientific">Pinctada imbricata</name>
    <name type="common">Atlantic pearl-oyster</name>
    <name type="synonym">Pinctada martensii</name>
    <dbReference type="NCBI Taxonomy" id="66713"/>
    <lineage>
        <taxon>Eukaryota</taxon>
        <taxon>Metazoa</taxon>
        <taxon>Spiralia</taxon>
        <taxon>Lophotrochozoa</taxon>
        <taxon>Mollusca</taxon>
        <taxon>Bivalvia</taxon>
        <taxon>Autobranchia</taxon>
        <taxon>Pteriomorphia</taxon>
        <taxon>Pterioida</taxon>
        <taxon>Pterioidea</taxon>
        <taxon>Pteriidae</taxon>
        <taxon>Pinctada</taxon>
    </lineage>
</organism>
<dbReference type="GO" id="GO:0043005">
    <property type="term" value="C:neuron projection"/>
    <property type="evidence" value="ECO:0007669"/>
    <property type="project" value="TreeGrafter"/>
</dbReference>
<keyword evidence="3" id="KW-0479">Metal-binding</keyword>
<dbReference type="GO" id="GO:0005856">
    <property type="term" value="C:cytoskeleton"/>
    <property type="evidence" value="ECO:0007669"/>
    <property type="project" value="UniProtKB-SubCell"/>
</dbReference>
<dbReference type="InterPro" id="IPR043136">
    <property type="entry name" value="B30.2/SPRY_sf"/>
</dbReference>
<dbReference type="InterPro" id="IPR050617">
    <property type="entry name" value="E3_ligase_FN3/SPRY"/>
</dbReference>
<feature type="domain" description="COS" evidence="12">
    <location>
        <begin position="254"/>
        <end position="313"/>
    </location>
</feature>
<dbReference type="InterPro" id="IPR003961">
    <property type="entry name" value="FN3_dom"/>
</dbReference>
<dbReference type="Gene3D" id="3.30.40.10">
    <property type="entry name" value="Zinc/RING finger domain, C3HC4 (zinc finger)"/>
    <property type="match status" value="1"/>
</dbReference>
<dbReference type="GO" id="GO:0007411">
    <property type="term" value="P:axon guidance"/>
    <property type="evidence" value="ECO:0007669"/>
    <property type="project" value="TreeGrafter"/>
</dbReference>
<dbReference type="InterPro" id="IPR003877">
    <property type="entry name" value="SPRY_dom"/>
</dbReference>
<sequence>MEEELKCPQCSMFYCSPLLLPCSHSICEKCAQDLQETSQHFLPPIEEGITPGQHENEILRDFPDVDKISILSETDSGVVCNSRPSSYVGTPSIGKALQRAKNKGKEAKCSHHVDEHLSMYCLTCRVPVCYTCHQEGGHINHDVQALGAMCKAHKTELSQSLQSLSEKAKAGTEFIQGLKAMIDKVHGNSLEFEALVVAQCDALIEAVRKRKQELVDHVEQEKDLKIRILREQASQCTSLLQRTTGLLHFSIEVLKESDPASFLQVSSGLIGRVAHVDQSFNREMELSPRVSPEFELTLDNKSVLHAIETMNFFQMKGTAALISKFSNLLWKWRSELAHYEYQTPGKPRIIPEDCSAENNSVTIAWQPHLGNVAESYSLELDDGCGGDFRVVYVGRETVCTVDGLHFNSLYYARVKASNHAGDSEYSDPISLQTAEVAWFNFDILSAHPDLVFSNDNQTVTCNSYDHRVAMGGVGFSKGVHYWEIAIDRYENHSDPAIGIARFDVEKCAMLGKDNKGWSMYIDESRSWFMCDDSHHSRTEGGIRRGSVIGILLDLDKHTLSYFVDEEPHGPIAFTDLHGVFFPAISINRNVQITLRTGLEPPTESESEEE</sequence>
<dbReference type="EMBL" id="VSWD01000009">
    <property type="protein sequence ID" value="KAK3094014.1"/>
    <property type="molecule type" value="Genomic_DNA"/>
</dbReference>
<dbReference type="PROSITE" id="PS51262">
    <property type="entry name" value="COS"/>
    <property type="match status" value="1"/>
</dbReference>
<dbReference type="SUPFAM" id="SSF49899">
    <property type="entry name" value="Concanavalin A-like lectins/glucanases"/>
    <property type="match status" value="1"/>
</dbReference>
<dbReference type="SMART" id="SM00336">
    <property type="entry name" value="BBOX"/>
    <property type="match status" value="1"/>
</dbReference>
<dbReference type="InterPro" id="IPR001870">
    <property type="entry name" value="B30.2/SPRY"/>
</dbReference>
<protein>
    <submittedName>
        <fullName evidence="13">Uncharacterized protein</fullName>
    </submittedName>
</protein>
<evidence type="ECO:0000313" key="14">
    <source>
        <dbReference type="Proteomes" id="UP001186944"/>
    </source>
</evidence>
<dbReference type="SMART" id="SM00502">
    <property type="entry name" value="BBC"/>
    <property type="match status" value="1"/>
</dbReference>
<dbReference type="InterPro" id="IPR036116">
    <property type="entry name" value="FN3_sf"/>
</dbReference>
<dbReference type="SUPFAM" id="SSF57845">
    <property type="entry name" value="B-box zinc-binding domain"/>
    <property type="match status" value="1"/>
</dbReference>
<dbReference type="FunFam" id="2.60.120.920:FF:000009">
    <property type="entry name" value="E3 ubiquitin-protein ligase TRIM9 isoform X1"/>
    <property type="match status" value="1"/>
</dbReference>
<keyword evidence="14" id="KW-1185">Reference proteome</keyword>
<comment type="subcellular location">
    <subcellularLocation>
        <location evidence="1">Cytoplasm</location>
        <location evidence="1">Cytoskeleton</location>
    </subcellularLocation>
</comment>
<dbReference type="SUPFAM" id="SSF57850">
    <property type="entry name" value="RING/U-box"/>
    <property type="match status" value="1"/>
</dbReference>
<dbReference type="Gene3D" id="2.60.40.10">
    <property type="entry name" value="Immunoglobulins"/>
    <property type="match status" value="1"/>
</dbReference>
<keyword evidence="2" id="KW-0963">Cytoplasm</keyword>
<dbReference type="CDD" id="cd12889">
    <property type="entry name" value="SPRY_PRY_TRIM67_9"/>
    <property type="match status" value="1"/>
</dbReference>
<dbReference type="InterPro" id="IPR000315">
    <property type="entry name" value="Znf_B-box"/>
</dbReference>
<keyword evidence="5" id="KW-0862">Zinc</keyword>
<evidence type="ECO:0000256" key="3">
    <source>
        <dbReference type="ARBA" id="ARBA00022723"/>
    </source>
</evidence>
<dbReference type="Gene3D" id="2.60.120.920">
    <property type="match status" value="1"/>
</dbReference>
<dbReference type="InterPro" id="IPR013320">
    <property type="entry name" value="ConA-like_dom_sf"/>
</dbReference>
<dbReference type="SMART" id="SM00449">
    <property type="entry name" value="SPRY"/>
    <property type="match status" value="1"/>
</dbReference>
<dbReference type="Gene3D" id="3.30.160.60">
    <property type="entry name" value="Classic Zinc Finger"/>
    <property type="match status" value="1"/>
</dbReference>
<feature type="domain" description="B box-type" evidence="9">
    <location>
        <begin position="104"/>
        <end position="146"/>
    </location>
</feature>
<dbReference type="InterPro" id="IPR017903">
    <property type="entry name" value="COS_domain"/>
</dbReference>
<evidence type="ECO:0000259" key="10">
    <source>
        <dbReference type="PROSITE" id="PS50188"/>
    </source>
</evidence>
<keyword evidence="6" id="KW-0175">Coiled coil</keyword>
<evidence type="ECO:0000256" key="4">
    <source>
        <dbReference type="ARBA" id="ARBA00022771"/>
    </source>
</evidence>
<proteinExistence type="predicted"/>
<dbReference type="CDD" id="cd00063">
    <property type="entry name" value="FN3"/>
    <property type="match status" value="1"/>
</dbReference>
<dbReference type="Gene3D" id="1.20.5.170">
    <property type="match status" value="1"/>
</dbReference>
<dbReference type="AlphaFoldDB" id="A0AA89BSK0"/>
<evidence type="ECO:0000256" key="6">
    <source>
        <dbReference type="ARBA" id="ARBA00023054"/>
    </source>
</evidence>
<dbReference type="InterPro" id="IPR017907">
    <property type="entry name" value="Znf_RING_CS"/>
</dbReference>
<keyword evidence="7" id="KW-0206">Cytoskeleton</keyword>
<keyword evidence="4 8" id="KW-0863">Zinc-finger</keyword>
<dbReference type="InterPro" id="IPR003649">
    <property type="entry name" value="Bbox_C"/>
</dbReference>
<evidence type="ECO:0000256" key="2">
    <source>
        <dbReference type="ARBA" id="ARBA00022490"/>
    </source>
</evidence>
<dbReference type="GO" id="GO:0008270">
    <property type="term" value="F:zinc ion binding"/>
    <property type="evidence" value="ECO:0007669"/>
    <property type="project" value="UniProtKB-KW"/>
</dbReference>
<evidence type="ECO:0000256" key="8">
    <source>
        <dbReference type="PROSITE-ProRule" id="PRU00024"/>
    </source>
</evidence>
<evidence type="ECO:0000259" key="12">
    <source>
        <dbReference type="PROSITE" id="PS51262"/>
    </source>
</evidence>
<gene>
    <name evidence="13" type="ORF">FSP39_022937</name>
</gene>
<dbReference type="PROSITE" id="PS50853">
    <property type="entry name" value="FN3"/>
    <property type="match status" value="1"/>
</dbReference>
<evidence type="ECO:0000256" key="7">
    <source>
        <dbReference type="ARBA" id="ARBA00023212"/>
    </source>
</evidence>
<dbReference type="Pfam" id="PF00643">
    <property type="entry name" value="zf-B_box"/>
    <property type="match status" value="1"/>
</dbReference>
<accession>A0AA89BSK0</accession>
<dbReference type="SUPFAM" id="SSF49265">
    <property type="entry name" value="Fibronectin type III"/>
    <property type="match status" value="1"/>
</dbReference>
<evidence type="ECO:0000259" key="9">
    <source>
        <dbReference type="PROSITE" id="PS50119"/>
    </source>
</evidence>
<dbReference type="PROSITE" id="PS50188">
    <property type="entry name" value="B302_SPRY"/>
    <property type="match status" value="1"/>
</dbReference>
<evidence type="ECO:0000313" key="13">
    <source>
        <dbReference type="EMBL" id="KAK3094014.1"/>
    </source>
</evidence>
<dbReference type="PROSITE" id="PS00518">
    <property type="entry name" value="ZF_RING_1"/>
    <property type="match status" value="1"/>
</dbReference>
<feature type="domain" description="Fibronectin type-III" evidence="11">
    <location>
        <begin position="343"/>
        <end position="436"/>
    </location>
</feature>
<dbReference type="CDD" id="cd19764">
    <property type="entry name" value="Bbox2_TRIM9-like"/>
    <property type="match status" value="1"/>
</dbReference>
<dbReference type="Proteomes" id="UP001186944">
    <property type="component" value="Unassembled WGS sequence"/>
</dbReference>
<dbReference type="PANTHER" id="PTHR24099">
    <property type="entry name" value="E3 UBIQUITIN-PROTEIN LIGASE TRIM36-RELATED"/>
    <property type="match status" value="1"/>
</dbReference>
<dbReference type="InterPro" id="IPR013083">
    <property type="entry name" value="Znf_RING/FYVE/PHD"/>
</dbReference>
<dbReference type="FunFam" id="2.60.40.10:FF:000178">
    <property type="entry name" value="E3 ubiquitin-protein ligase TRIM9 isoform X1"/>
    <property type="match status" value="1"/>
</dbReference>
<dbReference type="InterPro" id="IPR013783">
    <property type="entry name" value="Ig-like_fold"/>
</dbReference>
<evidence type="ECO:0000256" key="5">
    <source>
        <dbReference type="ARBA" id="ARBA00022833"/>
    </source>
</evidence>
<feature type="domain" description="B30.2/SPRY" evidence="10">
    <location>
        <begin position="418"/>
        <end position="601"/>
    </location>
</feature>
<dbReference type="PANTHER" id="PTHR24099:SF15">
    <property type="entry name" value="E3 UBIQUITIN-PROTEIN LIGASE TRIM9"/>
    <property type="match status" value="1"/>
</dbReference>
<name>A0AA89BSK0_PINIB</name>
<evidence type="ECO:0000256" key="1">
    <source>
        <dbReference type="ARBA" id="ARBA00004245"/>
    </source>
</evidence>
<reference evidence="13" key="1">
    <citation type="submission" date="2019-08" db="EMBL/GenBank/DDBJ databases">
        <title>The improved chromosome-level genome for the pearl oyster Pinctada fucata martensii using PacBio sequencing and Hi-C.</title>
        <authorList>
            <person name="Zheng Z."/>
        </authorList>
    </citation>
    <scope>NUCLEOTIDE SEQUENCE</scope>
    <source>
        <strain evidence="13">ZZ-2019</strain>
        <tissue evidence="13">Adductor muscle</tissue>
    </source>
</reference>
<dbReference type="SMART" id="SM00060">
    <property type="entry name" value="FN3"/>
    <property type="match status" value="1"/>
</dbReference>
<evidence type="ECO:0000259" key="11">
    <source>
        <dbReference type="PROSITE" id="PS50853"/>
    </source>
</evidence>
<dbReference type="PROSITE" id="PS50119">
    <property type="entry name" value="ZF_BBOX"/>
    <property type="match status" value="1"/>
</dbReference>
<dbReference type="Pfam" id="PF00041">
    <property type="entry name" value="fn3"/>
    <property type="match status" value="1"/>
</dbReference>